<evidence type="ECO:0000313" key="4">
    <source>
        <dbReference type="EMBL" id="MFD0883692.1"/>
    </source>
</evidence>
<sequence>MPEDEQAQERPRRGRPPGNRRALILREAARLFHERGYHGTSIIQIGAAAGVKGPTVYRHFPDKNAVLVALIEQSAERSEAEIAQIDREGGSPREVLERLVHAQVRQAIDDGPLSAVAARELRSLSSETSEPLLHRGQANLQEWVNRIVGTRPELTADEARALATGAKWLIFTVATGNAGLDDRLLYRLIVRMTLGLLLPGRSHQAPVAPAPTVTRPPLAGGDRRELIIREAARLFVEKGYHATGMDEIGEAVGVTGPALYHHVKGKDELLLAVLQAEADRAEAEVAETYIVDGPAEQLLEALVRKRVRRALTDAHLMAVVERESHNLPPRRRQALLRRRRLNHEEWVHLVSESRPDLRDSEARATVDGVRALIFGLVMADTSLVGDRLEVVVLDAALAVLFPAAEEDAAGRRHVR</sequence>
<evidence type="ECO:0000256" key="2">
    <source>
        <dbReference type="PROSITE-ProRule" id="PRU00335"/>
    </source>
</evidence>
<organism evidence="4 5">
    <name type="scientific">Streptosporangium algeriense</name>
    <dbReference type="NCBI Taxonomy" id="1682748"/>
    <lineage>
        <taxon>Bacteria</taxon>
        <taxon>Bacillati</taxon>
        <taxon>Actinomycetota</taxon>
        <taxon>Actinomycetes</taxon>
        <taxon>Streptosporangiales</taxon>
        <taxon>Streptosporangiaceae</taxon>
        <taxon>Streptosporangium</taxon>
    </lineage>
</organism>
<dbReference type="Proteomes" id="UP001597024">
    <property type="component" value="Unassembled WGS sequence"/>
</dbReference>
<dbReference type="EMBL" id="JBHTHX010000063">
    <property type="protein sequence ID" value="MFD0883692.1"/>
    <property type="molecule type" value="Genomic_DNA"/>
</dbReference>
<dbReference type="InterPro" id="IPR001647">
    <property type="entry name" value="HTH_TetR"/>
</dbReference>
<evidence type="ECO:0000313" key="5">
    <source>
        <dbReference type="Proteomes" id="UP001597024"/>
    </source>
</evidence>
<accession>A0ABW3DL95</accession>
<dbReference type="PROSITE" id="PS50977">
    <property type="entry name" value="HTH_TETR_2"/>
    <property type="match status" value="2"/>
</dbReference>
<proteinExistence type="predicted"/>
<reference evidence="5" key="1">
    <citation type="journal article" date="2019" name="Int. J. Syst. Evol. Microbiol.">
        <title>The Global Catalogue of Microorganisms (GCM) 10K type strain sequencing project: providing services to taxonomists for standard genome sequencing and annotation.</title>
        <authorList>
            <consortium name="The Broad Institute Genomics Platform"/>
            <consortium name="The Broad Institute Genome Sequencing Center for Infectious Disease"/>
            <person name="Wu L."/>
            <person name="Ma J."/>
        </authorList>
    </citation>
    <scope>NUCLEOTIDE SEQUENCE [LARGE SCALE GENOMIC DNA]</scope>
    <source>
        <strain evidence="5">CCUG 62974</strain>
    </source>
</reference>
<comment type="caution">
    <text evidence="4">The sequence shown here is derived from an EMBL/GenBank/DDBJ whole genome shotgun (WGS) entry which is preliminary data.</text>
</comment>
<dbReference type="PRINTS" id="PR00455">
    <property type="entry name" value="HTHTETR"/>
</dbReference>
<keyword evidence="5" id="KW-1185">Reference proteome</keyword>
<evidence type="ECO:0000256" key="1">
    <source>
        <dbReference type="ARBA" id="ARBA00023125"/>
    </source>
</evidence>
<protein>
    <submittedName>
        <fullName evidence="4">TetR/AcrR family transcriptional regulator</fullName>
    </submittedName>
</protein>
<dbReference type="SUPFAM" id="SSF46689">
    <property type="entry name" value="Homeodomain-like"/>
    <property type="match status" value="2"/>
</dbReference>
<dbReference type="Gene3D" id="1.10.10.60">
    <property type="entry name" value="Homeodomain-like"/>
    <property type="match status" value="2"/>
</dbReference>
<feature type="domain" description="HTH tetR-type" evidence="3">
    <location>
        <begin position="18"/>
        <end position="78"/>
    </location>
</feature>
<keyword evidence="1 2" id="KW-0238">DNA-binding</keyword>
<feature type="domain" description="HTH tetR-type" evidence="3">
    <location>
        <begin position="221"/>
        <end position="281"/>
    </location>
</feature>
<name>A0ABW3DL95_9ACTN</name>
<dbReference type="Gene3D" id="1.10.357.10">
    <property type="entry name" value="Tetracycline Repressor, domain 2"/>
    <property type="match status" value="2"/>
</dbReference>
<dbReference type="PANTHER" id="PTHR30055">
    <property type="entry name" value="HTH-TYPE TRANSCRIPTIONAL REGULATOR RUTR"/>
    <property type="match status" value="1"/>
</dbReference>
<gene>
    <name evidence="4" type="ORF">ACFQ08_03860</name>
</gene>
<evidence type="ECO:0000259" key="3">
    <source>
        <dbReference type="PROSITE" id="PS50977"/>
    </source>
</evidence>
<dbReference type="InterPro" id="IPR009057">
    <property type="entry name" value="Homeodomain-like_sf"/>
</dbReference>
<dbReference type="InterPro" id="IPR050109">
    <property type="entry name" value="HTH-type_TetR-like_transc_reg"/>
</dbReference>
<dbReference type="PANTHER" id="PTHR30055:SF146">
    <property type="entry name" value="HTH-TYPE TRANSCRIPTIONAL DUAL REGULATOR CECR"/>
    <property type="match status" value="1"/>
</dbReference>
<feature type="DNA-binding region" description="H-T-H motif" evidence="2">
    <location>
        <begin position="244"/>
        <end position="263"/>
    </location>
</feature>
<dbReference type="Pfam" id="PF00440">
    <property type="entry name" value="TetR_N"/>
    <property type="match status" value="2"/>
</dbReference>
<feature type="DNA-binding region" description="H-T-H motif" evidence="2">
    <location>
        <begin position="41"/>
        <end position="60"/>
    </location>
</feature>